<dbReference type="Proteomes" id="UP000284434">
    <property type="component" value="Unassembled WGS sequence"/>
</dbReference>
<evidence type="ECO:0000313" key="2">
    <source>
        <dbReference type="EMBL" id="MCG4961498.1"/>
    </source>
</evidence>
<accession>A0A1Y4A5N3</accession>
<name>A0A1Y4A5N3_9BACT</name>
<reference evidence="2" key="2">
    <citation type="submission" date="2022-01" db="EMBL/GenBank/DDBJ databases">
        <title>Collection of gut derived symbiotic bacterial strains cultured from healthy donors.</title>
        <authorList>
            <person name="Lin H."/>
            <person name="Kohout C."/>
            <person name="Waligurski E."/>
            <person name="Pamer E.G."/>
        </authorList>
    </citation>
    <scope>NUCLEOTIDE SEQUENCE</scope>
    <source>
        <strain evidence="2">DFI.1.149</strain>
    </source>
</reference>
<feature type="signal peptide" evidence="1">
    <location>
        <begin position="1"/>
        <end position="21"/>
    </location>
</feature>
<dbReference type="EMBL" id="QRYW01000014">
    <property type="protein sequence ID" value="RGV27240.1"/>
    <property type="molecule type" value="Genomic_DNA"/>
</dbReference>
<evidence type="ECO:0000256" key="1">
    <source>
        <dbReference type="SAM" id="SignalP"/>
    </source>
</evidence>
<evidence type="ECO:0000313" key="3">
    <source>
        <dbReference type="EMBL" id="RGU57506.1"/>
    </source>
</evidence>
<proteinExistence type="predicted"/>
<evidence type="ECO:0000313" key="8">
    <source>
        <dbReference type="Proteomes" id="UP000284434"/>
    </source>
</evidence>
<dbReference type="EMBL" id="QRYC01000005">
    <property type="protein sequence ID" value="RGU57506.1"/>
    <property type="molecule type" value="Genomic_DNA"/>
</dbReference>
<feature type="chain" id="PRO_5042691680" description="Calx-beta domain-containing protein" evidence="1">
    <location>
        <begin position="22"/>
        <end position="420"/>
    </location>
</feature>
<evidence type="ECO:0000313" key="6">
    <source>
        <dbReference type="Proteomes" id="UP000283426"/>
    </source>
</evidence>
<evidence type="ECO:0000313" key="7">
    <source>
        <dbReference type="Proteomes" id="UP000284243"/>
    </source>
</evidence>
<dbReference type="Proteomes" id="UP001199750">
    <property type="component" value="Unassembled WGS sequence"/>
</dbReference>
<dbReference type="Gene3D" id="2.60.40.2030">
    <property type="match status" value="1"/>
</dbReference>
<protein>
    <recommendedName>
        <fullName evidence="9">Calx-beta domain-containing protein</fullName>
    </recommendedName>
</protein>
<comment type="caution">
    <text evidence="5">The sequence shown here is derived from an EMBL/GenBank/DDBJ whole genome shotgun (WGS) entry which is preliminary data.</text>
</comment>
<dbReference type="Proteomes" id="UP000283426">
    <property type="component" value="Unassembled WGS sequence"/>
</dbReference>
<gene>
    <name evidence="4" type="ORF">DWW24_07990</name>
    <name evidence="3" type="ORF">DWW57_05955</name>
    <name evidence="5" type="ORF">DXA53_10415</name>
    <name evidence="2" type="ORF">L0P03_16825</name>
</gene>
<dbReference type="Proteomes" id="UP000284243">
    <property type="component" value="Unassembled WGS sequence"/>
</dbReference>
<evidence type="ECO:0000313" key="4">
    <source>
        <dbReference type="EMBL" id="RGV27240.1"/>
    </source>
</evidence>
<dbReference type="RefSeq" id="WP_013612589.1">
    <property type="nucleotide sequence ID" value="NZ_CABJFF010000001.1"/>
</dbReference>
<dbReference type="AlphaFoldDB" id="A0A1Y4A5N3"/>
<reference evidence="6 7" key="1">
    <citation type="submission" date="2018-08" db="EMBL/GenBank/DDBJ databases">
        <title>A genome reference for cultivated species of the human gut microbiota.</title>
        <authorList>
            <person name="Zou Y."/>
            <person name="Xue W."/>
            <person name="Luo G."/>
        </authorList>
    </citation>
    <scope>NUCLEOTIDE SEQUENCE [LARGE SCALE GENOMIC DNA]</scope>
    <source>
        <strain evidence="4 6">AF14-6AC</strain>
        <strain evidence="3 7">AF16-14</strain>
        <strain evidence="5 8">OF03-11</strain>
    </source>
</reference>
<evidence type="ECO:0008006" key="9">
    <source>
        <dbReference type="Google" id="ProtNLM"/>
    </source>
</evidence>
<dbReference type="SUPFAM" id="SSF141072">
    <property type="entry name" value="CalX-like"/>
    <property type="match status" value="1"/>
</dbReference>
<dbReference type="EMBL" id="JAKNDN010000037">
    <property type="protein sequence ID" value="MCG4961498.1"/>
    <property type="molecule type" value="Genomic_DNA"/>
</dbReference>
<dbReference type="GeneID" id="61275639"/>
<keyword evidence="1" id="KW-0732">Signal</keyword>
<dbReference type="InterPro" id="IPR038081">
    <property type="entry name" value="CalX-like_sf"/>
</dbReference>
<dbReference type="PROSITE" id="PS51257">
    <property type="entry name" value="PROKAR_LIPOPROTEIN"/>
    <property type="match status" value="1"/>
</dbReference>
<evidence type="ECO:0000313" key="5">
    <source>
        <dbReference type="EMBL" id="RGY06264.1"/>
    </source>
</evidence>
<sequence>MKRIVFLLSWFVLLGTLMSCSDDNDDVNPPALSFAQSVYTLSADASLVVELQASAAATQNTSVSFTISGTAREGIDYTISAKEFNLKAGETKAQIVITPKDNYTPDMQIQLELNAVGGFELGKVKITTITVETKDKIVYSFVTDYHVLAGEVTIEAELKTPDGLAYIATEDIHLPFTISPASTAVKGENFDVEGNVTEFVIPAGKKNASVKLNFLKQENGKDELVLELDNPGEKFMLGNYGKTTIKVYGPTTVGKLFGKWAFKSCDSFEGLKKDYEGLVSASDFTHMPTNNLLTDTLEFIAGDENKLKLHVTGDMKNYFRDCELVYVCDTTVRTGLSTRVVYSLIEMSKVNVSFSASTVNERKAQVGFRILEDEKTLEVTVFDYAPVDFFMEIYDFFKDDPQALMWDAKIQYIFSLVEEE</sequence>
<organism evidence="5 8">
    <name type="scientific">Odoribacter splanchnicus</name>
    <dbReference type="NCBI Taxonomy" id="28118"/>
    <lineage>
        <taxon>Bacteria</taxon>
        <taxon>Pseudomonadati</taxon>
        <taxon>Bacteroidota</taxon>
        <taxon>Bacteroidia</taxon>
        <taxon>Bacteroidales</taxon>
        <taxon>Odoribacteraceae</taxon>
        <taxon>Odoribacter</taxon>
    </lineage>
</organism>
<dbReference type="EMBL" id="QSCO01000013">
    <property type="protein sequence ID" value="RGY06264.1"/>
    <property type="molecule type" value="Genomic_DNA"/>
</dbReference>